<dbReference type="EMBL" id="JH000715">
    <property type="protein sequence ID" value="EGW01318.1"/>
    <property type="molecule type" value="Genomic_DNA"/>
</dbReference>
<proteinExistence type="predicted"/>
<evidence type="ECO:0000313" key="1">
    <source>
        <dbReference type="EMBL" id="EGW01318.1"/>
    </source>
</evidence>
<gene>
    <name evidence="1" type="ORF">I79_014281</name>
</gene>
<evidence type="ECO:0000313" key="2">
    <source>
        <dbReference type="Proteomes" id="UP000001075"/>
    </source>
</evidence>
<accession>G3HTQ3</accession>
<protein>
    <submittedName>
        <fullName evidence="1">Uncharacterized protein</fullName>
    </submittedName>
</protein>
<dbReference type="Proteomes" id="UP000001075">
    <property type="component" value="Unassembled WGS sequence"/>
</dbReference>
<reference evidence="2" key="1">
    <citation type="journal article" date="2011" name="Nat. Biotechnol.">
        <title>The genomic sequence of the Chinese hamster ovary (CHO)-K1 cell line.</title>
        <authorList>
            <person name="Xu X."/>
            <person name="Nagarajan H."/>
            <person name="Lewis N.E."/>
            <person name="Pan S."/>
            <person name="Cai Z."/>
            <person name="Liu X."/>
            <person name="Chen W."/>
            <person name="Xie M."/>
            <person name="Wang W."/>
            <person name="Hammond S."/>
            <person name="Andersen M.R."/>
            <person name="Neff N."/>
            <person name="Passarelli B."/>
            <person name="Koh W."/>
            <person name="Fan H.C."/>
            <person name="Wang J."/>
            <person name="Gui Y."/>
            <person name="Lee K.H."/>
            <person name="Betenbaugh M.J."/>
            <person name="Quake S.R."/>
            <person name="Famili I."/>
            <person name="Palsson B.O."/>
            <person name="Wang J."/>
        </authorList>
    </citation>
    <scope>NUCLEOTIDE SEQUENCE [LARGE SCALE GENOMIC DNA]</scope>
    <source>
        <strain evidence="2">CHO K1 cell line</strain>
    </source>
</reference>
<dbReference type="InParanoid" id="G3HTQ3"/>
<organism evidence="1 2">
    <name type="scientific">Cricetulus griseus</name>
    <name type="common">Chinese hamster</name>
    <name type="synonym">Cricetulus barabensis griseus</name>
    <dbReference type="NCBI Taxonomy" id="10029"/>
    <lineage>
        <taxon>Eukaryota</taxon>
        <taxon>Metazoa</taxon>
        <taxon>Chordata</taxon>
        <taxon>Craniata</taxon>
        <taxon>Vertebrata</taxon>
        <taxon>Euteleostomi</taxon>
        <taxon>Mammalia</taxon>
        <taxon>Eutheria</taxon>
        <taxon>Euarchontoglires</taxon>
        <taxon>Glires</taxon>
        <taxon>Rodentia</taxon>
        <taxon>Myomorpha</taxon>
        <taxon>Muroidea</taxon>
        <taxon>Cricetidae</taxon>
        <taxon>Cricetinae</taxon>
        <taxon>Cricetulus</taxon>
    </lineage>
</organism>
<sequence length="55" mass="6211">MLYLTNAKGSVQTNKFLSYSSGRGEQSDLFLVVPVSHKAYYVISLVHRVVFMCLL</sequence>
<dbReference type="AlphaFoldDB" id="G3HTQ3"/>
<name>G3HTQ3_CRIGR</name>